<comment type="caution">
    <text evidence="3">The sequence shown here is derived from an EMBL/GenBank/DDBJ whole genome shotgun (WGS) entry which is preliminary data.</text>
</comment>
<dbReference type="Proteomes" id="UP000763505">
    <property type="component" value="Unassembled WGS sequence"/>
</dbReference>
<dbReference type="InterPro" id="IPR050553">
    <property type="entry name" value="Thioredoxin_ResA/DsbE_sf"/>
</dbReference>
<dbReference type="GO" id="GO:0016209">
    <property type="term" value="F:antioxidant activity"/>
    <property type="evidence" value="ECO:0007669"/>
    <property type="project" value="InterPro"/>
</dbReference>
<dbReference type="Pfam" id="PF00578">
    <property type="entry name" value="AhpC-TSA"/>
    <property type="match status" value="1"/>
</dbReference>
<feature type="non-terminal residue" evidence="3">
    <location>
        <position position="184"/>
    </location>
</feature>
<evidence type="ECO:0000313" key="3">
    <source>
        <dbReference type="EMBL" id="HJE20320.1"/>
    </source>
</evidence>
<reference evidence="3" key="1">
    <citation type="journal article" date="2021" name="PeerJ">
        <title>Extensive microbial diversity within the chicken gut microbiome revealed by metagenomics and culture.</title>
        <authorList>
            <person name="Gilroy R."/>
            <person name="Ravi A."/>
            <person name="Getino M."/>
            <person name="Pursley I."/>
            <person name="Horton D.L."/>
            <person name="Alikhan N.F."/>
            <person name="Baker D."/>
            <person name="Gharbi K."/>
            <person name="Hall N."/>
            <person name="Watson M."/>
            <person name="Adriaenssens E.M."/>
            <person name="Foster-Nyarko E."/>
            <person name="Jarju S."/>
            <person name="Secka A."/>
            <person name="Antonio M."/>
            <person name="Oren A."/>
            <person name="Chaudhuri R.R."/>
            <person name="La Ragione R."/>
            <person name="Hildebrand F."/>
            <person name="Pallen M.J."/>
        </authorList>
    </citation>
    <scope>NUCLEOTIDE SEQUENCE</scope>
    <source>
        <strain evidence="3">6019</strain>
    </source>
</reference>
<feature type="domain" description="Thioredoxin" evidence="2">
    <location>
        <begin position="52"/>
        <end position="184"/>
    </location>
</feature>
<sequence>MKIKRVLLLVGIFALLMVVAFSIYTVLSMSEDQLRDQMVQSIGSSEGRDTHMAVGNNILNDDFEYVINNDASLQEVVSSHDVTVVNFFASWCVPCQREVPELNELHEEINGTDAAIIAINVDDTVDGRDNFIMEHDVQFPVYEFHDEDAGLDEFKVSVIPTTFFVDNDGEIVRAFIGEVHLDLL</sequence>
<dbReference type="PANTHER" id="PTHR42852">
    <property type="entry name" value="THIOL:DISULFIDE INTERCHANGE PROTEIN DSBE"/>
    <property type="match status" value="1"/>
</dbReference>
<dbReference type="PANTHER" id="PTHR42852:SF17">
    <property type="entry name" value="THIOREDOXIN-LIKE PROTEIN HI_1115"/>
    <property type="match status" value="1"/>
</dbReference>
<evidence type="ECO:0000259" key="2">
    <source>
        <dbReference type="PROSITE" id="PS51352"/>
    </source>
</evidence>
<dbReference type="Gene3D" id="3.40.30.10">
    <property type="entry name" value="Glutaredoxin"/>
    <property type="match status" value="1"/>
</dbReference>
<dbReference type="PROSITE" id="PS51352">
    <property type="entry name" value="THIOREDOXIN_2"/>
    <property type="match status" value="1"/>
</dbReference>
<protein>
    <submittedName>
        <fullName evidence="3">TlpA family protein disulfide reductase</fullName>
    </submittedName>
</protein>
<dbReference type="InterPro" id="IPR017937">
    <property type="entry name" value="Thioredoxin_CS"/>
</dbReference>
<accession>A0A921DY22</accession>
<dbReference type="InterPro" id="IPR000866">
    <property type="entry name" value="AhpC/TSA"/>
</dbReference>
<dbReference type="PROSITE" id="PS00194">
    <property type="entry name" value="THIOREDOXIN_1"/>
    <property type="match status" value="1"/>
</dbReference>
<dbReference type="CDD" id="cd02966">
    <property type="entry name" value="TlpA_like_family"/>
    <property type="match status" value="1"/>
</dbReference>
<dbReference type="AlphaFoldDB" id="A0A921DY22"/>
<gene>
    <name evidence="3" type="ORF">K8V35_08205</name>
</gene>
<dbReference type="GO" id="GO:0016491">
    <property type="term" value="F:oxidoreductase activity"/>
    <property type="evidence" value="ECO:0007669"/>
    <property type="project" value="InterPro"/>
</dbReference>
<name>A0A921DY22_9STAP</name>
<dbReference type="InterPro" id="IPR036249">
    <property type="entry name" value="Thioredoxin-like_sf"/>
</dbReference>
<dbReference type="EMBL" id="DYYI01000090">
    <property type="protein sequence ID" value="HJE20320.1"/>
    <property type="molecule type" value="Genomic_DNA"/>
</dbReference>
<reference evidence="3" key="2">
    <citation type="submission" date="2021-09" db="EMBL/GenBank/DDBJ databases">
        <authorList>
            <person name="Gilroy R."/>
        </authorList>
    </citation>
    <scope>NUCLEOTIDE SEQUENCE</scope>
    <source>
        <strain evidence="3">6019</strain>
    </source>
</reference>
<evidence type="ECO:0000256" key="1">
    <source>
        <dbReference type="ARBA" id="ARBA00023157"/>
    </source>
</evidence>
<dbReference type="SUPFAM" id="SSF52833">
    <property type="entry name" value="Thioredoxin-like"/>
    <property type="match status" value="1"/>
</dbReference>
<organism evidence="3 4">
    <name type="scientific">Aliicoccus persicus</name>
    <dbReference type="NCBI Taxonomy" id="930138"/>
    <lineage>
        <taxon>Bacteria</taxon>
        <taxon>Bacillati</taxon>
        <taxon>Bacillota</taxon>
        <taxon>Bacilli</taxon>
        <taxon>Bacillales</taxon>
        <taxon>Staphylococcaceae</taxon>
        <taxon>Aliicoccus</taxon>
    </lineage>
</organism>
<keyword evidence="1" id="KW-1015">Disulfide bond</keyword>
<evidence type="ECO:0000313" key="4">
    <source>
        <dbReference type="Proteomes" id="UP000763505"/>
    </source>
</evidence>
<dbReference type="InterPro" id="IPR013766">
    <property type="entry name" value="Thioredoxin_domain"/>
</dbReference>
<proteinExistence type="predicted"/>